<dbReference type="EMBL" id="DVKS01000070">
    <property type="protein sequence ID" value="HIT41316.1"/>
    <property type="molecule type" value="Genomic_DNA"/>
</dbReference>
<evidence type="ECO:0000313" key="10">
    <source>
        <dbReference type="Proteomes" id="UP000886860"/>
    </source>
</evidence>
<evidence type="ECO:0000256" key="7">
    <source>
        <dbReference type="HAMAP-Rule" id="MF_00412"/>
    </source>
</evidence>
<name>A0A9D1GIB2_9FIRM</name>
<dbReference type="GO" id="GO:0005737">
    <property type="term" value="C:cytoplasm"/>
    <property type="evidence" value="ECO:0007669"/>
    <property type="project" value="UniProtKB-SubCell"/>
</dbReference>
<dbReference type="AlphaFoldDB" id="A0A9D1GIB2"/>
<comment type="function">
    <text evidence="7">Catalyzes the NADPH-dependent reduction of L-glutamate 5-phosphate into L-glutamate 5-semialdehyde and phosphate. The product spontaneously undergoes cyclization to form 1-pyrroline-5-carboxylate.</text>
</comment>
<proteinExistence type="inferred from homology"/>
<dbReference type="GO" id="GO:0055129">
    <property type="term" value="P:L-proline biosynthetic process"/>
    <property type="evidence" value="ECO:0007669"/>
    <property type="project" value="UniProtKB-UniRule"/>
</dbReference>
<dbReference type="InterPro" id="IPR012134">
    <property type="entry name" value="Glu-5-SA_DH"/>
</dbReference>
<keyword evidence="7" id="KW-0963">Cytoplasm</keyword>
<dbReference type="PROSITE" id="PS01223">
    <property type="entry name" value="PROA"/>
    <property type="match status" value="1"/>
</dbReference>
<dbReference type="Gene3D" id="3.40.309.10">
    <property type="entry name" value="Aldehyde Dehydrogenase, Chain A, domain 2"/>
    <property type="match status" value="1"/>
</dbReference>
<dbReference type="SUPFAM" id="SSF53720">
    <property type="entry name" value="ALDH-like"/>
    <property type="match status" value="1"/>
</dbReference>
<dbReference type="Gene3D" id="3.40.605.10">
    <property type="entry name" value="Aldehyde Dehydrogenase, Chain A, domain 1"/>
    <property type="match status" value="1"/>
</dbReference>
<dbReference type="CDD" id="cd07079">
    <property type="entry name" value="ALDH_F18-19_ProA-GPR"/>
    <property type="match status" value="1"/>
</dbReference>
<dbReference type="GO" id="GO:0004350">
    <property type="term" value="F:glutamate-5-semialdehyde dehydrogenase activity"/>
    <property type="evidence" value="ECO:0007669"/>
    <property type="project" value="UniProtKB-UniRule"/>
</dbReference>
<feature type="domain" description="Aldehyde dehydrogenase" evidence="8">
    <location>
        <begin position="71"/>
        <end position="285"/>
    </location>
</feature>
<evidence type="ECO:0000313" key="9">
    <source>
        <dbReference type="EMBL" id="HIT41316.1"/>
    </source>
</evidence>
<keyword evidence="2 7" id="KW-0028">Amino-acid biosynthesis</keyword>
<comment type="catalytic activity">
    <reaction evidence="6 7">
        <text>L-glutamate 5-semialdehyde + phosphate + NADP(+) = L-glutamyl 5-phosphate + NADPH + H(+)</text>
        <dbReference type="Rhea" id="RHEA:19541"/>
        <dbReference type="ChEBI" id="CHEBI:15378"/>
        <dbReference type="ChEBI" id="CHEBI:43474"/>
        <dbReference type="ChEBI" id="CHEBI:57783"/>
        <dbReference type="ChEBI" id="CHEBI:58066"/>
        <dbReference type="ChEBI" id="CHEBI:58274"/>
        <dbReference type="ChEBI" id="CHEBI:58349"/>
        <dbReference type="EC" id="1.2.1.41"/>
    </reaction>
</comment>
<evidence type="ECO:0000256" key="5">
    <source>
        <dbReference type="ARBA" id="ARBA00023002"/>
    </source>
</evidence>
<reference evidence="9" key="1">
    <citation type="submission" date="2020-10" db="EMBL/GenBank/DDBJ databases">
        <authorList>
            <person name="Gilroy R."/>
        </authorList>
    </citation>
    <scope>NUCLEOTIDE SEQUENCE</scope>
    <source>
        <strain evidence="9">CHK123-3438</strain>
    </source>
</reference>
<evidence type="ECO:0000259" key="8">
    <source>
        <dbReference type="Pfam" id="PF00171"/>
    </source>
</evidence>
<comment type="similarity">
    <text evidence="7">Belongs to the gamma-glutamyl phosphate reductase family.</text>
</comment>
<keyword evidence="3 7" id="KW-0641">Proline biosynthesis</keyword>
<dbReference type="InterPro" id="IPR016163">
    <property type="entry name" value="Ald_DH_C"/>
</dbReference>
<dbReference type="GO" id="GO:0050661">
    <property type="term" value="F:NADP binding"/>
    <property type="evidence" value="ECO:0007669"/>
    <property type="project" value="InterPro"/>
</dbReference>
<dbReference type="PANTHER" id="PTHR11063">
    <property type="entry name" value="GLUTAMATE SEMIALDEHYDE DEHYDROGENASE"/>
    <property type="match status" value="1"/>
</dbReference>
<evidence type="ECO:0000256" key="2">
    <source>
        <dbReference type="ARBA" id="ARBA00022605"/>
    </source>
</evidence>
<comment type="pathway">
    <text evidence="1 7">Amino-acid biosynthesis; L-proline biosynthesis; L-glutamate 5-semialdehyde from L-glutamate: step 2/2.</text>
</comment>
<feature type="domain" description="Aldehyde dehydrogenase" evidence="8">
    <location>
        <begin position="314"/>
        <end position="403"/>
    </location>
</feature>
<sequence length="414" mass="45003">MTLQEIGQKAKEVSHVLGILGTEEKNRGLRAVADALVSGQDGILAANEKDMEKARENGMSQGLLDRLKLTPARIEGMAEGLRQVADLEDPVGEVISMKQRPNGLMIGQKRVPLGVIGMIYEARPNVTADAFGLCFKSGNAVILKGGSDAIYSNLAIVEQIRKGLSDAGLPEDAVLLIADTSRAVTRDFMKLNEYVDVLIPRGGAGLIKTVVENSTIPVIETGTGNCHIYVDETADLSMAADIVFNAKTQRIGVCNACESLVVHKNAAEKFLPVIRERLAQKHVEIRGDKRACAIEPSFAEASEEDWGKEYLDYILSCRIVDSLDEAISHINRYSTGHSEAIVTKDYESAQRFLNEIDSAAVYVNASTRFTDGFEFGFGAEIGISTQKLHARGPMGLKELTTTKYIIYGNGQVRP</sequence>
<accession>A0A9D1GIB2</accession>
<dbReference type="InterPro" id="IPR016161">
    <property type="entry name" value="Ald_DH/histidinol_DH"/>
</dbReference>
<dbReference type="InterPro" id="IPR020593">
    <property type="entry name" value="G-glutamylP_reductase_CS"/>
</dbReference>
<keyword evidence="5 7" id="KW-0560">Oxidoreductase</keyword>
<gene>
    <name evidence="7" type="primary">proA</name>
    <name evidence="9" type="ORF">IAB60_04285</name>
</gene>
<comment type="caution">
    <text evidence="9">The sequence shown here is derived from an EMBL/GenBank/DDBJ whole genome shotgun (WGS) entry which is preliminary data.</text>
</comment>
<dbReference type="Pfam" id="PF00171">
    <property type="entry name" value="Aldedh"/>
    <property type="match status" value="2"/>
</dbReference>
<dbReference type="PIRSF" id="PIRSF000151">
    <property type="entry name" value="GPR"/>
    <property type="match status" value="1"/>
</dbReference>
<protein>
    <recommendedName>
        <fullName evidence="7">Gamma-glutamyl phosphate reductase</fullName>
        <shortName evidence="7">GPR</shortName>
        <ecNumber evidence="7">1.2.1.41</ecNumber>
    </recommendedName>
    <alternativeName>
        <fullName evidence="7">Glutamate-5-semialdehyde dehydrogenase</fullName>
    </alternativeName>
    <alternativeName>
        <fullName evidence="7">Glutamyl-gamma-semialdehyde dehydrogenase</fullName>
        <shortName evidence="7">GSA dehydrogenase</shortName>
    </alternativeName>
</protein>
<dbReference type="FunFam" id="3.40.309.10:FF:000006">
    <property type="entry name" value="Gamma-glutamyl phosphate reductase"/>
    <property type="match status" value="1"/>
</dbReference>
<dbReference type="InterPro" id="IPR015590">
    <property type="entry name" value="Aldehyde_DH_dom"/>
</dbReference>
<reference evidence="9" key="2">
    <citation type="journal article" date="2021" name="PeerJ">
        <title>Extensive microbial diversity within the chicken gut microbiome revealed by metagenomics and culture.</title>
        <authorList>
            <person name="Gilroy R."/>
            <person name="Ravi A."/>
            <person name="Getino M."/>
            <person name="Pursley I."/>
            <person name="Horton D.L."/>
            <person name="Alikhan N.F."/>
            <person name="Baker D."/>
            <person name="Gharbi K."/>
            <person name="Hall N."/>
            <person name="Watson M."/>
            <person name="Adriaenssens E.M."/>
            <person name="Foster-Nyarko E."/>
            <person name="Jarju S."/>
            <person name="Secka A."/>
            <person name="Antonio M."/>
            <person name="Oren A."/>
            <person name="Chaudhuri R.R."/>
            <person name="La Ragione R."/>
            <person name="Hildebrand F."/>
            <person name="Pallen M.J."/>
        </authorList>
    </citation>
    <scope>NUCLEOTIDE SEQUENCE</scope>
    <source>
        <strain evidence="9">CHK123-3438</strain>
    </source>
</reference>
<evidence type="ECO:0000256" key="1">
    <source>
        <dbReference type="ARBA" id="ARBA00004985"/>
    </source>
</evidence>
<dbReference type="InterPro" id="IPR016162">
    <property type="entry name" value="Ald_DH_N"/>
</dbReference>
<keyword evidence="4 7" id="KW-0521">NADP</keyword>
<dbReference type="Proteomes" id="UP000886860">
    <property type="component" value="Unassembled WGS sequence"/>
</dbReference>
<dbReference type="NCBIfam" id="NF001221">
    <property type="entry name" value="PRK00197.1"/>
    <property type="match status" value="1"/>
</dbReference>
<dbReference type="HAMAP" id="MF_00412">
    <property type="entry name" value="ProA"/>
    <property type="match status" value="1"/>
</dbReference>
<evidence type="ECO:0000256" key="6">
    <source>
        <dbReference type="ARBA" id="ARBA00049024"/>
    </source>
</evidence>
<dbReference type="EC" id="1.2.1.41" evidence="7"/>
<dbReference type="PANTHER" id="PTHR11063:SF8">
    <property type="entry name" value="DELTA-1-PYRROLINE-5-CARBOXYLATE SYNTHASE"/>
    <property type="match status" value="1"/>
</dbReference>
<organism evidence="9 10">
    <name type="scientific">Candidatus Caccovicinus merdipullorum</name>
    <dbReference type="NCBI Taxonomy" id="2840724"/>
    <lineage>
        <taxon>Bacteria</taxon>
        <taxon>Bacillati</taxon>
        <taxon>Bacillota</taxon>
        <taxon>Clostridia</taxon>
        <taxon>Eubacteriales</taxon>
        <taxon>Candidatus Caccovicinus</taxon>
    </lineage>
</organism>
<comment type="subcellular location">
    <subcellularLocation>
        <location evidence="7">Cytoplasm</location>
    </subcellularLocation>
</comment>
<evidence type="ECO:0000256" key="3">
    <source>
        <dbReference type="ARBA" id="ARBA00022650"/>
    </source>
</evidence>
<dbReference type="InterPro" id="IPR000965">
    <property type="entry name" value="GPR_dom"/>
</dbReference>
<dbReference type="NCBIfam" id="TIGR00407">
    <property type="entry name" value="proA"/>
    <property type="match status" value="1"/>
</dbReference>
<evidence type="ECO:0000256" key="4">
    <source>
        <dbReference type="ARBA" id="ARBA00022857"/>
    </source>
</evidence>